<organism evidence="2 3">
    <name type="scientific">Lachnoanaerobaculum saburreum F0468</name>
    <dbReference type="NCBI Taxonomy" id="1095750"/>
    <lineage>
        <taxon>Bacteria</taxon>
        <taxon>Bacillati</taxon>
        <taxon>Bacillota</taxon>
        <taxon>Clostridia</taxon>
        <taxon>Lachnospirales</taxon>
        <taxon>Lachnospiraceae</taxon>
        <taxon>Lachnoanaerobaculum</taxon>
    </lineage>
</organism>
<evidence type="ECO:0000313" key="2">
    <source>
        <dbReference type="EMBL" id="EIC96523.1"/>
    </source>
</evidence>
<dbReference type="SUPFAM" id="SSF49879">
    <property type="entry name" value="SMAD/FHA domain"/>
    <property type="match status" value="2"/>
</dbReference>
<dbReference type="Proteomes" id="UP000005039">
    <property type="component" value="Unassembled WGS sequence"/>
</dbReference>
<comment type="caution">
    <text evidence="2">The sequence shown here is derived from an EMBL/GenBank/DDBJ whole genome shotgun (WGS) entry which is preliminary data.</text>
</comment>
<protein>
    <recommendedName>
        <fullName evidence="4">FHA domain protein</fullName>
    </recommendedName>
</protein>
<accession>I0RA15</accession>
<feature type="coiled-coil region" evidence="1">
    <location>
        <begin position="174"/>
        <end position="201"/>
    </location>
</feature>
<dbReference type="OrthoDB" id="370565at2"/>
<proteinExistence type="predicted"/>
<dbReference type="Gene3D" id="2.60.200.20">
    <property type="match status" value="2"/>
</dbReference>
<gene>
    <name evidence="2" type="ORF">HMPREF9970_0305</name>
</gene>
<sequence>MSNIMDCPYGHRFSKTRYGTICPHCGFDLDTPEKVYVNLRKECGLSLREERPVCAWLVCIEGARKGKSYVISFGENFVGTDRDNEIQVLGDEKIKKKHTLIYFDEKENKGMLLPARADGIVYIKDKPQYDKYILEDKNILEIGNSKFLYKEFLSKHEELSDKWKYEEIGAKEDLSLKNRKYKTLKREKLTLEEKYKDKRTSKKLSLEEEFPVCAWLVCIEGVRQGCSYNIIEEKNYIGRNDIMTVQILGDEEIRDKRHAVIAFDIRWLKGTLLGEECMGFVRLNGKAVYTSIELKDGDILEIGSCKFMYIDYAGKHYGWEEKKKEVKISDYDEVE</sequence>
<dbReference type="RefSeq" id="WP_008753380.1">
    <property type="nucleotide sequence ID" value="NZ_AJGH01000038.1"/>
</dbReference>
<dbReference type="InterPro" id="IPR008984">
    <property type="entry name" value="SMAD_FHA_dom_sf"/>
</dbReference>
<keyword evidence="3" id="KW-1185">Reference proteome</keyword>
<dbReference type="eggNOG" id="COG1716">
    <property type="taxonomic scope" value="Bacteria"/>
</dbReference>
<dbReference type="PATRIC" id="fig|1095750.3.peg.721"/>
<keyword evidence="1" id="KW-0175">Coiled coil</keyword>
<dbReference type="AlphaFoldDB" id="I0RA15"/>
<evidence type="ECO:0000313" key="3">
    <source>
        <dbReference type="Proteomes" id="UP000005039"/>
    </source>
</evidence>
<dbReference type="CDD" id="cd00060">
    <property type="entry name" value="FHA"/>
    <property type="match status" value="2"/>
</dbReference>
<evidence type="ECO:0008006" key="4">
    <source>
        <dbReference type="Google" id="ProtNLM"/>
    </source>
</evidence>
<evidence type="ECO:0000256" key="1">
    <source>
        <dbReference type="SAM" id="Coils"/>
    </source>
</evidence>
<dbReference type="EMBL" id="AJGH01000038">
    <property type="protein sequence ID" value="EIC96523.1"/>
    <property type="molecule type" value="Genomic_DNA"/>
</dbReference>
<name>I0RA15_9FIRM</name>
<reference evidence="2 3" key="1">
    <citation type="submission" date="2012-03" db="EMBL/GenBank/DDBJ databases">
        <authorList>
            <person name="Durkin A.S."/>
            <person name="McCorrison J."/>
            <person name="Torralba M."/>
            <person name="Gillis M."/>
            <person name="Methe B."/>
            <person name="Sutton G."/>
            <person name="Nelson K.E."/>
        </authorList>
    </citation>
    <scope>NUCLEOTIDE SEQUENCE [LARGE SCALE GENOMIC DNA]</scope>
    <source>
        <strain evidence="2 3">F0468</strain>
    </source>
</reference>